<protein>
    <submittedName>
        <fullName evidence="2">Uncharacterized protein</fullName>
    </submittedName>
</protein>
<keyword evidence="1" id="KW-1133">Transmembrane helix</keyword>
<dbReference type="EMBL" id="JAEMUK010000002">
    <property type="protein sequence ID" value="MBJ7542168.1"/>
    <property type="molecule type" value="Genomic_DNA"/>
</dbReference>
<dbReference type="Proteomes" id="UP000623250">
    <property type="component" value="Unassembled WGS sequence"/>
</dbReference>
<evidence type="ECO:0000313" key="3">
    <source>
        <dbReference type="Proteomes" id="UP000623250"/>
    </source>
</evidence>
<keyword evidence="1" id="KW-0812">Transmembrane</keyword>
<organism evidence="2 3">
    <name type="scientific">Rhodomicrobium udaipurense</name>
    <dbReference type="NCBI Taxonomy" id="1202716"/>
    <lineage>
        <taxon>Bacteria</taxon>
        <taxon>Pseudomonadati</taxon>
        <taxon>Pseudomonadota</taxon>
        <taxon>Alphaproteobacteria</taxon>
        <taxon>Hyphomicrobiales</taxon>
        <taxon>Hyphomicrobiaceae</taxon>
        <taxon>Rhodomicrobium</taxon>
    </lineage>
</organism>
<accession>A0A8I1GCX7</accession>
<sequence length="155" mass="15974">MLQRPDSQLPDAETEIEAAHPGLFAPTRERLALIAACVLAVAAAVLASTGASRAADTSAEFALLIGAMAIFKTVILIAAGAILWWRLGAPIPPTLTAGYVLAAAASVAGATLVWNMAHLGAAPFLFDGGLLVFLLLVLRDNGGPWTAAFRSRGRA</sequence>
<feature type="transmembrane region" description="Helical" evidence="1">
    <location>
        <begin position="121"/>
        <end position="138"/>
    </location>
</feature>
<dbReference type="RefSeq" id="WP_052037350.1">
    <property type="nucleotide sequence ID" value="NZ_JAEMUK010000002.1"/>
</dbReference>
<evidence type="ECO:0000313" key="2">
    <source>
        <dbReference type="EMBL" id="MBJ7542168.1"/>
    </source>
</evidence>
<keyword evidence="3" id="KW-1185">Reference proteome</keyword>
<proteinExistence type="predicted"/>
<feature type="transmembrane region" description="Helical" evidence="1">
    <location>
        <begin position="31"/>
        <end position="49"/>
    </location>
</feature>
<feature type="transmembrane region" description="Helical" evidence="1">
    <location>
        <begin position="97"/>
        <end position="114"/>
    </location>
</feature>
<gene>
    <name evidence="2" type="ORF">JDN41_01180</name>
</gene>
<feature type="transmembrane region" description="Helical" evidence="1">
    <location>
        <begin position="61"/>
        <end position="85"/>
    </location>
</feature>
<keyword evidence="1" id="KW-0472">Membrane</keyword>
<comment type="caution">
    <text evidence="2">The sequence shown here is derived from an EMBL/GenBank/DDBJ whole genome shotgun (WGS) entry which is preliminary data.</text>
</comment>
<evidence type="ECO:0000256" key="1">
    <source>
        <dbReference type="SAM" id="Phobius"/>
    </source>
</evidence>
<name>A0A8I1GCX7_9HYPH</name>
<dbReference type="AlphaFoldDB" id="A0A8I1GCX7"/>
<reference evidence="2 3" key="1">
    <citation type="submission" date="2020-12" db="EMBL/GenBank/DDBJ databases">
        <title>Revised draft genomes of Rhodomicrobium vannielii ATCC 17100 and Rhodomicrobium udaipurense JA643.</title>
        <authorList>
            <person name="Conners E.M."/>
            <person name="Davenport E.J."/>
            <person name="Bose A."/>
        </authorList>
    </citation>
    <scope>NUCLEOTIDE SEQUENCE [LARGE SCALE GENOMIC DNA]</scope>
    <source>
        <strain evidence="2 3">JA643</strain>
    </source>
</reference>